<evidence type="ECO:0000256" key="4">
    <source>
        <dbReference type="ARBA" id="ARBA00023052"/>
    </source>
</evidence>
<evidence type="ECO:0000256" key="6">
    <source>
        <dbReference type="PROSITE-ProRule" id="PRU00810"/>
    </source>
</evidence>
<keyword evidence="5 6" id="KW-0539">Nucleus</keyword>
<name>A0A8S9H2U2_BRACR</name>
<dbReference type="GO" id="GO:0004739">
    <property type="term" value="F:pyruvate dehydrogenase (acetyl-transferring) activity"/>
    <property type="evidence" value="ECO:0007669"/>
    <property type="project" value="TreeGrafter"/>
</dbReference>
<dbReference type="Gene3D" id="1.20.1160.11">
    <property type="entry name" value="Paired amphipathic helix"/>
    <property type="match status" value="1"/>
</dbReference>
<dbReference type="InterPro" id="IPR029061">
    <property type="entry name" value="THDP-binding"/>
</dbReference>
<dbReference type="SUPFAM" id="SSF52518">
    <property type="entry name" value="Thiamin diphosphate-binding fold (THDP-binding)"/>
    <property type="match status" value="1"/>
</dbReference>
<dbReference type="Pfam" id="PF02671">
    <property type="entry name" value="PAH"/>
    <property type="match status" value="1"/>
</dbReference>
<reference evidence="8" key="1">
    <citation type="submission" date="2019-12" db="EMBL/GenBank/DDBJ databases">
        <title>Genome sequencing and annotation of Brassica cretica.</title>
        <authorList>
            <person name="Studholme D.J."/>
            <person name="Sarris P.F."/>
        </authorList>
    </citation>
    <scope>NUCLEOTIDE SEQUENCE</scope>
    <source>
        <strain evidence="8">PFS-001/15</strain>
        <tissue evidence="8">Leaf</tissue>
    </source>
</reference>
<dbReference type="InterPro" id="IPR003822">
    <property type="entry name" value="PAH"/>
</dbReference>
<comment type="cofactor">
    <cofactor evidence="1">
        <name>thiamine diphosphate</name>
        <dbReference type="ChEBI" id="CHEBI:58937"/>
    </cofactor>
</comment>
<dbReference type="PANTHER" id="PTHR11516:SF63">
    <property type="entry name" value="PYRUVATE DEHYDROGENASE E1 COMPONENT SUBUNIT ALPHA"/>
    <property type="match status" value="1"/>
</dbReference>
<keyword evidence="4" id="KW-0786">Thiamine pyrophosphate</keyword>
<dbReference type="GO" id="GO:0005634">
    <property type="term" value="C:nucleus"/>
    <property type="evidence" value="ECO:0007669"/>
    <property type="project" value="UniProtKB-SubCell"/>
</dbReference>
<evidence type="ECO:0000313" key="8">
    <source>
        <dbReference type="EMBL" id="KAF2551194.1"/>
    </source>
</evidence>
<gene>
    <name evidence="8" type="ORF">F2Q68_00035254</name>
</gene>
<dbReference type="GO" id="GO:0006355">
    <property type="term" value="P:regulation of DNA-templated transcription"/>
    <property type="evidence" value="ECO:0007669"/>
    <property type="project" value="InterPro"/>
</dbReference>
<evidence type="ECO:0000256" key="1">
    <source>
        <dbReference type="ARBA" id="ARBA00001964"/>
    </source>
</evidence>
<dbReference type="SUPFAM" id="SSF47762">
    <property type="entry name" value="PAH2 domain"/>
    <property type="match status" value="1"/>
</dbReference>
<dbReference type="InterPro" id="IPR001017">
    <property type="entry name" value="DH_E1"/>
</dbReference>
<evidence type="ECO:0000259" key="7">
    <source>
        <dbReference type="Pfam" id="PF00676"/>
    </source>
</evidence>
<dbReference type="Pfam" id="PF00676">
    <property type="entry name" value="E1_dh"/>
    <property type="match status" value="1"/>
</dbReference>
<dbReference type="InterPro" id="IPR036600">
    <property type="entry name" value="PAH_sf"/>
</dbReference>
<comment type="caution">
    <text evidence="8">The sequence shown here is derived from an EMBL/GenBank/DDBJ whole genome shotgun (WGS) entry which is preliminary data.</text>
</comment>
<dbReference type="Gene3D" id="3.40.50.970">
    <property type="match status" value="1"/>
</dbReference>
<dbReference type="FunFam" id="1.20.1160.11:FF:000001">
    <property type="entry name" value="Paired amphipathic helix protein Sin3"/>
    <property type="match status" value="1"/>
</dbReference>
<comment type="subcellular location">
    <subcellularLocation>
        <location evidence="2 6">Nucleus</location>
    </subcellularLocation>
</comment>
<evidence type="ECO:0000256" key="5">
    <source>
        <dbReference type="ARBA" id="ARBA00023242"/>
    </source>
</evidence>
<dbReference type="PROSITE" id="PS51477">
    <property type="entry name" value="PAH"/>
    <property type="match status" value="1"/>
</dbReference>
<protein>
    <recommendedName>
        <fullName evidence="7">Dehydrogenase E1 component domain-containing protein</fullName>
    </recommendedName>
</protein>
<organism evidence="8 9">
    <name type="scientific">Brassica cretica</name>
    <name type="common">Mustard</name>
    <dbReference type="NCBI Taxonomy" id="69181"/>
    <lineage>
        <taxon>Eukaryota</taxon>
        <taxon>Viridiplantae</taxon>
        <taxon>Streptophyta</taxon>
        <taxon>Embryophyta</taxon>
        <taxon>Tracheophyta</taxon>
        <taxon>Spermatophyta</taxon>
        <taxon>Magnoliopsida</taxon>
        <taxon>eudicotyledons</taxon>
        <taxon>Gunneridae</taxon>
        <taxon>Pentapetalae</taxon>
        <taxon>rosids</taxon>
        <taxon>malvids</taxon>
        <taxon>Brassicales</taxon>
        <taxon>Brassicaceae</taxon>
        <taxon>Brassiceae</taxon>
        <taxon>Brassica</taxon>
    </lineage>
</organism>
<evidence type="ECO:0000256" key="3">
    <source>
        <dbReference type="ARBA" id="ARBA00023002"/>
    </source>
</evidence>
<evidence type="ECO:0000313" key="9">
    <source>
        <dbReference type="Proteomes" id="UP000712281"/>
    </source>
</evidence>
<proteinExistence type="predicted"/>
<keyword evidence="3" id="KW-0560">Oxidoreductase</keyword>
<dbReference type="PANTHER" id="PTHR11516">
    <property type="entry name" value="PYRUVATE DEHYDROGENASE E1 COMPONENT, ALPHA SUBUNIT BACTERIAL AND ORGANELLAR"/>
    <property type="match status" value="1"/>
</dbReference>
<sequence length="258" mass="29366">MALSRLSLRSNRFLRPSTTAAALPSSLRRHVSTDTTPITIETAVPFESHLCDAPSRSVETSSAEILSFFRDMARMRRMEIAADSLYKSKLIRGFCHLYDGQEALAVGMEAAITRKDAIITSYRDHCTFLGRGGELVDAFSELMGRKRGQKSTTYTYNSKIIHVLVQQSFDQLQTMDGEGSKPKANIDDAYAYLRTVQDKFHNDHDKYDKFLAIMNNFEARRIDRAHCILEVRELFKGHQDLISGFNKFLPEWLEISPT</sequence>
<evidence type="ECO:0000256" key="2">
    <source>
        <dbReference type="ARBA" id="ARBA00004123"/>
    </source>
</evidence>
<dbReference type="Proteomes" id="UP000712281">
    <property type="component" value="Unassembled WGS sequence"/>
</dbReference>
<dbReference type="InterPro" id="IPR050642">
    <property type="entry name" value="PDH_E1_Alpha_Subunit"/>
</dbReference>
<feature type="domain" description="Dehydrogenase E1 component" evidence="7">
    <location>
        <begin position="70"/>
        <end position="173"/>
    </location>
</feature>
<dbReference type="GO" id="GO:0006086">
    <property type="term" value="P:pyruvate decarboxylation to acetyl-CoA"/>
    <property type="evidence" value="ECO:0007669"/>
    <property type="project" value="TreeGrafter"/>
</dbReference>
<accession>A0A8S9H2U2</accession>
<dbReference type="EMBL" id="QGKW02001988">
    <property type="protein sequence ID" value="KAF2551194.1"/>
    <property type="molecule type" value="Genomic_DNA"/>
</dbReference>
<dbReference type="AlphaFoldDB" id="A0A8S9H2U2"/>